<name>A0A2X4U7E9_9NOCA</name>
<feature type="transmembrane region" description="Helical" evidence="10">
    <location>
        <begin position="83"/>
        <end position="99"/>
    </location>
</feature>
<feature type="transmembrane region" description="Helical" evidence="10">
    <location>
        <begin position="60"/>
        <end position="76"/>
    </location>
</feature>
<dbReference type="PANTHER" id="PTHR24421">
    <property type="entry name" value="NITRATE/NITRITE SENSOR PROTEIN NARX-RELATED"/>
    <property type="match status" value="1"/>
</dbReference>
<feature type="region of interest" description="Disordered" evidence="9">
    <location>
        <begin position="366"/>
        <end position="396"/>
    </location>
</feature>
<evidence type="ECO:0000256" key="10">
    <source>
        <dbReference type="SAM" id="Phobius"/>
    </source>
</evidence>
<evidence type="ECO:0000259" key="11">
    <source>
        <dbReference type="SMART" id="SM00387"/>
    </source>
</evidence>
<dbReference type="Gene3D" id="3.30.565.10">
    <property type="entry name" value="Histidine kinase-like ATPase, C-terminal domain"/>
    <property type="match status" value="1"/>
</dbReference>
<keyword evidence="10" id="KW-1133">Transmembrane helix</keyword>
<dbReference type="GO" id="GO:0046983">
    <property type="term" value="F:protein dimerization activity"/>
    <property type="evidence" value="ECO:0007669"/>
    <property type="project" value="InterPro"/>
</dbReference>
<keyword evidence="10" id="KW-0472">Membrane</keyword>
<dbReference type="Pfam" id="PF07730">
    <property type="entry name" value="HisKA_3"/>
    <property type="match status" value="1"/>
</dbReference>
<evidence type="ECO:0000256" key="6">
    <source>
        <dbReference type="ARBA" id="ARBA00022777"/>
    </source>
</evidence>
<dbReference type="KEGG" id="rcr:NCTC10994_00380"/>
<evidence type="ECO:0000256" key="1">
    <source>
        <dbReference type="ARBA" id="ARBA00000085"/>
    </source>
</evidence>
<evidence type="ECO:0000256" key="2">
    <source>
        <dbReference type="ARBA" id="ARBA00012438"/>
    </source>
</evidence>
<keyword evidence="5" id="KW-0547">Nucleotide-binding</keyword>
<dbReference type="InterPro" id="IPR055558">
    <property type="entry name" value="DUF7134"/>
</dbReference>
<feature type="transmembrane region" description="Helical" evidence="10">
    <location>
        <begin position="105"/>
        <end position="122"/>
    </location>
</feature>
<dbReference type="GO" id="GO:0000155">
    <property type="term" value="F:phosphorelay sensor kinase activity"/>
    <property type="evidence" value="ECO:0007669"/>
    <property type="project" value="InterPro"/>
</dbReference>
<dbReference type="AlphaFoldDB" id="A0A2X4U7E9"/>
<organism evidence="12 13">
    <name type="scientific">Rhodococcus coprophilus</name>
    <dbReference type="NCBI Taxonomy" id="38310"/>
    <lineage>
        <taxon>Bacteria</taxon>
        <taxon>Bacillati</taxon>
        <taxon>Actinomycetota</taxon>
        <taxon>Actinomycetes</taxon>
        <taxon>Mycobacteriales</taxon>
        <taxon>Nocardiaceae</taxon>
        <taxon>Rhodococcus</taxon>
    </lineage>
</organism>
<dbReference type="Proteomes" id="UP000249091">
    <property type="component" value="Chromosome 1"/>
</dbReference>
<dbReference type="InterPro" id="IPR011712">
    <property type="entry name" value="Sig_transdc_His_kin_sub3_dim/P"/>
</dbReference>
<dbReference type="Pfam" id="PF23539">
    <property type="entry name" value="DUF7134"/>
    <property type="match status" value="1"/>
</dbReference>
<keyword evidence="7" id="KW-0067">ATP-binding</keyword>
<gene>
    <name evidence="12" type="primary">nreB_1</name>
    <name evidence="12" type="ORF">NCTC10994_00380</name>
</gene>
<dbReference type="EC" id="2.7.13.3" evidence="2"/>
<dbReference type="SUPFAM" id="SSF55874">
    <property type="entry name" value="ATPase domain of HSP90 chaperone/DNA topoisomerase II/histidine kinase"/>
    <property type="match status" value="1"/>
</dbReference>
<feature type="transmembrane region" description="Helical" evidence="10">
    <location>
        <begin position="21"/>
        <end position="40"/>
    </location>
</feature>
<evidence type="ECO:0000313" key="13">
    <source>
        <dbReference type="Proteomes" id="UP000249091"/>
    </source>
</evidence>
<dbReference type="Pfam" id="PF02518">
    <property type="entry name" value="HATPase_c"/>
    <property type="match status" value="1"/>
</dbReference>
<proteinExistence type="predicted"/>
<dbReference type="EMBL" id="LS483468">
    <property type="protein sequence ID" value="SQI28630.1"/>
    <property type="molecule type" value="Genomic_DNA"/>
</dbReference>
<dbReference type="InterPro" id="IPR003594">
    <property type="entry name" value="HATPase_dom"/>
</dbReference>
<keyword evidence="4 12" id="KW-0808">Transferase</keyword>
<evidence type="ECO:0000256" key="5">
    <source>
        <dbReference type="ARBA" id="ARBA00022741"/>
    </source>
</evidence>
<keyword evidence="3" id="KW-0597">Phosphoprotein</keyword>
<keyword evidence="13" id="KW-1185">Reference proteome</keyword>
<dbReference type="Gene3D" id="1.20.5.1930">
    <property type="match status" value="1"/>
</dbReference>
<dbReference type="GO" id="GO:0005524">
    <property type="term" value="F:ATP binding"/>
    <property type="evidence" value="ECO:0007669"/>
    <property type="project" value="UniProtKB-KW"/>
</dbReference>
<evidence type="ECO:0000256" key="9">
    <source>
        <dbReference type="SAM" id="MobiDB-lite"/>
    </source>
</evidence>
<dbReference type="GO" id="GO:0016020">
    <property type="term" value="C:membrane"/>
    <property type="evidence" value="ECO:0007669"/>
    <property type="project" value="InterPro"/>
</dbReference>
<keyword evidence="10" id="KW-0812">Transmembrane</keyword>
<sequence>MYRAWESYDHCMQDRVASFRLPARIQDLLLALFVTVMQVQGTVVRNSGQPDVVLRPLSDLGNLGYLLLIVSGAALAVRRRHPAAVFAVTALTSVVYYGLDFPDGPGWLALFVALYTFTAYGDGHRTLQLAGGGIVALAVVWLIAAADVEPPAAVGWVYFRIGASVMSAALGESVRARKHLATQALERAALAERARDEEARARVDAERLRIAREVHDTVAHAIAVINIQSGVTAHVLDKRPERVRESLEVIEQTSARALAEMRAILDVLRAESSSDDVTDGGGADDLEPRAPRAGVAQLDDLTARAREAGLEVTIDAPPPPQPLPAAVGSAVYRIVQEAITNVIRHVGTTRVTISLQYSPDTVEVRVSDEGRPTLTTDPRTERQEQPKGPGHGLTGMRERCRLLGGRLDAGPLPHGGFAVTARLPVTPTEATTV</sequence>
<dbReference type="SMART" id="SM00387">
    <property type="entry name" value="HATPase_c"/>
    <property type="match status" value="1"/>
</dbReference>
<keyword evidence="8" id="KW-0902">Two-component regulatory system</keyword>
<keyword evidence="6 12" id="KW-0418">Kinase</keyword>
<feature type="domain" description="Histidine kinase/HSP90-like ATPase" evidence="11">
    <location>
        <begin position="326"/>
        <end position="427"/>
    </location>
</feature>
<dbReference type="STRING" id="1219011.GCA_001895045_00100"/>
<evidence type="ECO:0000256" key="4">
    <source>
        <dbReference type="ARBA" id="ARBA00022679"/>
    </source>
</evidence>
<feature type="transmembrane region" description="Helical" evidence="10">
    <location>
        <begin position="129"/>
        <end position="146"/>
    </location>
</feature>
<accession>A0A2X4U7E9</accession>
<evidence type="ECO:0000256" key="8">
    <source>
        <dbReference type="ARBA" id="ARBA00023012"/>
    </source>
</evidence>
<reference evidence="12 13" key="1">
    <citation type="submission" date="2018-06" db="EMBL/GenBank/DDBJ databases">
        <authorList>
            <consortium name="Pathogen Informatics"/>
            <person name="Doyle S."/>
        </authorList>
    </citation>
    <scope>NUCLEOTIDE SEQUENCE [LARGE SCALE GENOMIC DNA]</scope>
    <source>
        <strain evidence="12 13">NCTC10994</strain>
    </source>
</reference>
<evidence type="ECO:0000256" key="3">
    <source>
        <dbReference type="ARBA" id="ARBA00022553"/>
    </source>
</evidence>
<evidence type="ECO:0000313" key="12">
    <source>
        <dbReference type="EMBL" id="SQI28630.1"/>
    </source>
</evidence>
<comment type="catalytic activity">
    <reaction evidence="1">
        <text>ATP + protein L-histidine = ADP + protein N-phospho-L-histidine.</text>
        <dbReference type="EC" id="2.7.13.3"/>
    </reaction>
</comment>
<dbReference type="PANTHER" id="PTHR24421:SF10">
    <property type="entry name" value="NITRATE_NITRITE SENSOR PROTEIN NARQ"/>
    <property type="match status" value="1"/>
</dbReference>
<dbReference type="InterPro" id="IPR050482">
    <property type="entry name" value="Sensor_HK_TwoCompSys"/>
</dbReference>
<dbReference type="CDD" id="cd16917">
    <property type="entry name" value="HATPase_UhpB-NarQ-NarX-like"/>
    <property type="match status" value="1"/>
</dbReference>
<protein>
    <recommendedName>
        <fullName evidence="2">histidine kinase</fullName>
        <ecNumber evidence="2">2.7.13.3</ecNumber>
    </recommendedName>
</protein>
<dbReference type="InterPro" id="IPR036890">
    <property type="entry name" value="HATPase_C_sf"/>
</dbReference>
<evidence type="ECO:0000256" key="7">
    <source>
        <dbReference type="ARBA" id="ARBA00022840"/>
    </source>
</evidence>